<evidence type="ECO:0000256" key="1">
    <source>
        <dbReference type="SAM" id="MobiDB-lite"/>
    </source>
</evidence>
<dbReference type="AlphaFoldDB" id="A0A183F2U6"/>
<accession>A0A3P7TD95</accession>
<proteinExistence type="predicted"/>
<dbReference type="OrthoDB" id="10675488at2759"/>
<accession>A0A183F2U6</accession>
<evidence type="ECO:0000313" key="5">
    <source>
        <dbReference type="WBParaSite" id="HPBE_0000047801-mRNA-1"/>
    </source>
</evidence>
<reference evidence="3 4" key="1">
    <citation type="submission" date="2018-11" db="EMBL/GenBank/DDBJ databases">
        <authorList>
            <consortium name="Pathogen Informatics"/>
        </authorList>
    </citation>
    <scope>NUCLEOTIDE SEQUENCE [LARGE SCALE GENOMIC DNA]</scope>
</reference>
<feature type="signal peptide" evidence="2">
    <location>
        <begin position="1"/>
        <end position="16"/>
    </location>
</feature>
<evidence type="ECO:0000256" key="2">
    <source>
        <dbReference type="SAM" id="SignalP"/>
    </source>
</evidence>
<organism evidence="4 5">
    <name type="scientific">Heligmosomoides polygyrus</name>
    <name type="common">Parasitic roundworm</name>
    <dbReference type="NCBI Taxonomy" id="6339"/>
    <lineage>
        <taxon>Eukaryota</taxon>
        <taxon>Metazoa</taxon>
        <taxon>Ecdysozoa</taxon>
        <taxon>Nematoda</taxon>
        <taxon>Chromadorea</taxon>
        <taxon>Rhabditida</taxon>
        <taxon>Rhabditina</taxon>
        <taxon>Rhabditomorpha</taxon>
        <taxon>Strongyloidea</taxon>
        <taxon>Heligmosomidae</taxon>
        <taxon>Heligmosomoides</taxon>
    </lineage>
</organism>
<feature type="region of interest" description="Disordered" evidence="1">
    <location>
        <begin position="62"/>
        <end position="81"/>
    </location>
</feature>
<name>A0A183F2U6_HELPZ</name>
<keyword evidence="2" id="KW-0732">Signal</keyword>
<reference evidence="5" key="2">
    <citation type="submission" date="2019-09" db="UniProtKB">
        <authorList>
            <consortium name="WormBaseParasite"/>
        </authorList>
    </citation>
    <scope>IDENTIFICATION</scope>
</reference>
<evidence type="ECO:0000313" key="4">
    <source>
        <dbReference type="Proteomes" id="UP000050761"/>
    </source>
</evidence>
<dbReference type="WBParaSite" id="HPBE_0000047801-mRNA-1">
    <property type="protein sequence ID" value="HPBE_0000047801-mRNA-1"/>
    <property type="gene ID" value="HPBE_0000047801"/>
</dbReference>
<gene>
    <name evidence="3" type="ORF">HPBE_LOCUS479</name>
</gene>
<evidence type="ECO:0000313" key="3">
    <source>
        <dbReference type="EMBL" id="VDO18861.1"/>
    </source>
</evidence>
<feature type="chain" id="PRO_5044551207" evidence="2">
    <location>
        <begin position="17"/>
        <end position="179"/>
    </location>
</feature>
<keyword evidence="4" id="KW-1185">Reference proteome</keyword>
<dbReference type="Proteomes" id="UP000050761">
    <property type="component" value="Unassembled WGS sequence"/>
</dbReference>
<protein>
    <submittedName>
        <fullName evidence="5">CVNH domain-containing protein</fullName>
    </submittedName>
</protein>
<dbReference type="EMBL" id="UZAH01000337">
    <property type="protein sequence ID" value="VDO18861.1"/>
    <property type="molecule type" value="Genomic_DNA"/>
</dbReference>
<sequence>MFRVAVLVALSYVVYAQYGVPPPMQPGQYYGAPLYPPPQYVPPVVLQPIRLPEYPAPPQFLIPRRRHHHHHHDDSRPRDERDKDCMRCRRLIDGCWGPSAVNCTSPIVDYLQGRDCKAAIVSCTGAGAFELQTSTGALLSNGTGIEKLIKCNKYKKWTATDIKGERIGFDSLKCMIAAE</sequence>
<feature type="compositionally biased region" description="Basic and acidic residues" evidence="1">
    <location>
        <begin position="72"/>
        <end position="81"/>
    </location>
</feature>